<dbReference type="Proteomes" id="UP000217343">
    <property type="component" value="Chromosome"/>
</dbReference>
<organism evidence="1 2">
    <name type="scientific">Corallococcus macrosporus DSM 14697</name>
    <dbReference type="NCBI Taxonomy" id="1189310"/>
    <lineage>
        <taxon>Bacteria</taxon>
        <taxon>Pseudomonadati</taxon>
        <taxon>Myxococcota</taxon>
        <taxon>Myxococcia</taxon>
        <taxon>Myxococcales</taxon>
        <taxon>Cystobacterineae</taxon>
        <taxon>Myxococcaceae</taxon>
        <taxon>Corallococcus</taxon>
    </lineage>
</organism>
<dbReference type="KEGG" id="mmas:MYMAC_004405"/>
<proteinExistence type="predicted"/>
<reference evidence="1 2" key="1">
    <citation type="submission" date="2017-06" db="EMBL/GenBank/DDBJ databases">
        <title>Sequencing and comparative analysis of myxobacterial genomes.</title>
        <authorList>
            <person name="Rupp O."/>
            <person name="Goesmann A."/>
            <person name="Sogaard-Andersen L."/>
        </authorList>
    </citation>
    <scope>NUCLEOTIDE SEQUENCE [LARGE SCALE GENOMIC DNA]</scope>
    <source>
        <strain evidence="1 2">DSM 14697</strain>
    </source>
</reference>
<sequence>MVREGQVPNEKCVYCGGLIQVVGAPPGGPFTQFYFTCPCKKSSGFLKGI</sequence>
<evidence type="ECO:0000313" key="1">
    <source>
        <dbReference type="EMBL" id="ATB48774.1"/>
    </source>
</evidence>
<dbReference type="AlphaFoldDB" id="A0A250JY40"/>
<dbReference type="EMBL" id="CP022203">
    <property type="protein sequence ID" value="ATB48774.1"/>
    <property type="molecule type" value="Genomic_DNA"/>
</dbReference>
<evidence type="ECO:0000313" key="2">
    <source>
        <dbReference type="Proteomes" id="UP000217343"/>
    </source>
</evidence>
<keyword evidence="2" id="KW-1185">Reference proteome</keyword>
<protein>
    <submittedName>
        <fullName evidence="1">Uncharacterized protein</fullName>
    </submittedName>
</protein>
<gene>
    <name evidence="1" type="ORF">MYMAC_004405</name>
</gene>
<accession>A0A250JY40</accession>
<name>A0A250JY40_9BACT</name>